<dbReference type="Proteomes" id="UP000324760">
    <property type="component" value="Chromosome"/>
</dbReference>
<evidence type="ECO:0000313" key="7">
    <source>
        <dbReference type="EMBL" id="QEQ98440.1"/>
    </source>
</evidence>
<dbReference type="InterPro" id="IPR046357">
    <property type="entry name" value="PPIase_dom_sf"/>
</dbReference>
<protein>
    <recommendedName>
        <fullName evidence="3">peptidylprolyl isomerase</fullName>
        <ecNumber evidence="3">5.2.1.8</ecNumber>
    </recommendedName>
</protein>
<evidence type="ECO:0000313" key="8">
    <source>
        <dbReference type="Proteomes" id="UP000324760"/>
    </source>
</evidence>
<dbReference type="EC" id="5.2.1.8" evidence="3"/>
<dbReference type="SUPFAM" id="SSF54534">
    <property type="entry name" value="FKBP-like"/>
    <property type="match status" value="1"/>
</dbReference>
<keyword evidence="5 7" id="KW-0413">Isomerase</keyword>
<dbReference type="Pfam" id="PF00639">
    <property type="entry name" value="Rotamase"/>
    <property type="match status" value="1"/>
</dbReference>
<dbReference type="Gene3D" id="3.10.50.40">
    <property type="match status" value="1"/>
</dbReference>
<accession>A0A5P1RFL3</accession>
<evidence type="ECO:0000256" key="3">
    <source>
        <dbReference type="ARBA" id="ARBA00013194"/>
    </source>
</evidence>
<dbReference type="EMBL" id="CP043869">
    <property type="protein sequence ID" value="QEQ98440.1"/>
    <property type="molecule type" value="Genomic_DNA"/>
</dbReference>
<dbReference type="PANTHER" id="PTHR47245">
    <property type="entry name" value="PEPTIDYLPROLYL ISOMERASE"/>
    <property type="match status" value="1"/>
</dbReference>
<dbReference type="AlphaFoldDB" id="A0A5P1RFL3"/>
<dbReference type="KEGG" id="ncu:F0U83_12835"/>
<sequence>MVSDITNDFPRVRVNGQLIEEAIILQEMQYHGATSVEEAHQKAASALVVKELLLQRAKELEIDTEVLTGETPDEALIRALLAQEVDQPIPDADTCYRYFRANPEKFRTPVLIAASHILLAADPKEPVDREEAKRTAETIIDELRQNPESFASMAKRFSSCPSKELNGELGQLEKGQTVPEFERQVFPQEEGLCLHPVESRYGYHIVRIDKRVEGEPLPYEAVADRIATYLKDQVYRRSINQYISLLAGQASIEGISIQGADSLLMQ</sequence>
<dbReference type="InterPro" id="IPR000297">
    <property type="entry name" value="PPIase_PpiC"/>
</dbReference>
<dbReference type="OrthoDB" id="9769613at2"/>
<evidence type="ECO:0000256" key="4">
    <source>
        <dbReference type="ARBA" id="ARBA00023110"/>
    </source>
</evidence>
<evidence type="ECO:0000256" key="5">
    <source>
        <dbReference type="PROSITE-ProRule" id="PRU00278"/>
    </source>
</evidence>
<comment type="catalytic activity">
    <reaction evidence="1">
        <text>[protein]-peptidylproline (omega=180) = [protein]-peptidylproline (omega=0)</text>
        <dbReference type="Rhea" id="RHEA:16237"/>
        <dbReference type="Rhea" id="RHEA-COMP:10747"/>
        <dbReference type="Rhea" id="RHEA-COMP:10748"/>
        <dbReference type="ChEBI" id="CHEBI:83833"/>
        <dbReference type="ChEBI" id="CHEBI:83834"/>
        <dbReference type="EC" id="5.2.1.8"/>
    </reaction>
</comment>
<dbReference type="PANTHER" id="PTHR47245:SF2">
    <property type="entry name" value="PEPTIDYL-PROLYL CIS-TRANS ISOMERASE HP_0175-RELATED"/>
    <property type="match status" value="1"/>
</dbReference>
<keyword evidence="4 5" id="KW-0697">Rotamase</keyword>
<reference evidence="7 8" key="1">
    <citation type="journal article" date="2019" name="Biochem. Eng. J.">
        <title>Metabolic engineering of the marine bacteria Neptunomonas concharum for the production of acetoin and meso-2,3-butanediol from acetate.</title>
        <authorList>
            <person name="Li W."/>
            <person name="Pu N."/>
            <person name="Liu C.-X."/>
            <person name="Yuan Q.-P."/>
            <person name="Li Z.-J."/>
        </authorList>
    </citation>
    <scope>NUCLEOTIDE SEQUENCE [LARGE SCALE GENOMIC DNA]</scope>
    <source>
        <strain evidence="7 8">JCM17730</strain>
    </source>
</reference>
<dbReference type="GO" id="GO:0003755">
    <property type="term" value="F:peptidyl-prolyl cis-trans isomerase activity"/>
    <property type="evidence" value="ECO:0007669"/>
    <property type="project" value="UniProtKB-KW"/>
</dbReference>
<keyword evidence="8" id="KW-1185">Reference proteome</keyword>
<proteinExistence type="inferred from homology"/>
<evidence type="ECO:0000256" key="1">
    <source>
        <dbReference type="ARBA" id="ARBA00000971"/>
    </source>
</evidence>
<dbReference type="PROSITE" id="PS50198">
    <property type="entry name" value="PPIC_PPIASE_2"/>
    <property type="match status" value="1"/>
</dbReference>
<evidence type="ECO:0000256" key="2">
    <source>
        <dbReference type="ARBA" id="ARBA00007656"/>
    </source>
</evidence>
<comment type="similarity">
    <text evidence="2">Belongs to the PpiC/parvulin rotamase family.</text>
</comment>
<organism evidence="7 8">
    <name type="scientific">Neptunomonas concharum</name>
    <dbReference type="NCBI Taxonomy" id="1031538"/>
    <lineage>
        <taxon>Bacteria</taxon>
        <taxon>Pseudomonadati</taxon>
        <taxon>Pseudomonadota</taxon>
        <taxon>Gammaproteobacteria</taxon>
        <taxon>Oceanospirillales</taxon>
        <taxon>Oceanospirillaceae</taxon>
        <taxon>Neptunomonas</taxon>
    </lineage>
</organism>
<name>A0A5P1RFL3_9GAMM</name>
<dbReference type="InterPro" id="IPR050245">
    <property type="entry name" value="PrsA_foldase"/>
</dbReference>
<evidence type="ECO:0000259" key="6">
    <source>
        <dbReference type="PROSITE" id="PS50198"/>
    </source>
</evidence>
<gene>
    <name evidence="7" type="ORF">F0U83_12835</name>
</gene>
<feature type="domain" description="PpiC" evidence="6">
    <location>
        <begin position="109"/>
        <end position="210"/>
    </location>
</feature>